<organism evidence="1 2">
    <name type="scientific">Eisenbergiella porci</name>
    <dbReference type="NCBI Taxonomy" id="2652274"/>
    <lineage>
        <taxon>Bacteria</taxon>
        <taxon>Bacillati</taxon>
        <taxon>Bacillota</taxon>
        <taxon>Clostridia</taxon>
        <taxon>Lachnospirales</taxon>
        <taxon>Lachnospiraceae</taxon>
        <taxon>Eisenbergiella</taxon>
    </lineage>
</organism>
<gene>
    <name evidence="1" type="ORF">FYJ45_19695</name>
</gene>
<proteinExistence type="predicted"/>
<protein>
    <recommendedName>
        <fullName evidence="3">DUF2577 domain-containing protein</fullName>
    </recommendedName>
</protein>
<name>A0A6N7WM05_9FIRM</name>
<dbReference type="RefSeq" id="WP_154466873.1">
    <property type="nucleotide sequence ID" value="NZ_VUMI01000038.1"/>
</dbReference>
<evidence type="ECO:0000313" key="1">
    <source>
        <dbReference type="EMBL" id="MSS90420.1"/>
    </source>
</evidence>
<keyword evidence="2" id="KW-1185">Reference proteome</keyword>
<sequence>MTANKGTVLTVGEGANLNMLRVAPIDNIDAVSTFYKIPKYLQDEDIKKGDQVAFLSFADGTGVILAKM</sequence>
<dbReference type="GeneID" id="86055258"/>
<evidence type="ECO:0000313" key="2">
    <source>
        <dbReference type="Proteomes" id="UP000436047"/>
    </source>
</evidence>
<comment type="caution">
    <text evidence="1">The sequence shown here is derived from an EMBL/GenBank/DDBJ whole genome shotgun (WGS) entry which is preliminary data.</text>
</comment>
<accession>A0A6N7WM05</accession>
<dbReference type="Proteomes" id="UP000436047">
    <property type="component" value="Unassembled WGS sequence"/>
</dbReference>
<dbReference type="AlphaFoldDB" id="A0A6N7WM05"/>
<evidence type="ECO:0008006" key="3">
    <source>
        <dbReference type="Google" id="ProtNLM"/>
    </source>
</evidence>
<dbReference type="EMBL" id="VUMI01000038">
    <property type="protein sequence ID" value="MSS90420.1"/>
    <property type="molecule type" value="Genomic_DNA"/>
</dbReference>
<reference evidence="1 2" key="1">
    <citation type="submission" date="2019-08" db="EMBL/GenBank/DDBJ databases">
        <title>In-depth cultivation of the pig gut microbiome towards novel bacterial diversity and tailored functional studies.</title>
        <authorList>
            <person name="Wylensek D."/>
            <person name="Hitch T.C.A."/>
            <person name="Clavel T."/>
        </authorList>
    </citation>
    <scope>NUCLEOTIDE SEQUENCE [LARGE SCALE GENOMIC DNA]</scope>
    <source>
        <strain evidence="1 2">WCA-389-WT-23B</strain>
    </source>
</reference>